<evidence type="ECO:0000313" key="2">
    <source>
        <dbReference type="EMBL" id="OXM15749.1"/>
    </source>
</evidence>
<gene>
    <name evidence="2" type="ORF">CGZ75_03215</name>
</gene>
<dbReference type="EMBL" id="NMUQ01000001">
    <property type="protein sequence ID" value="OXM15749.1"/>
    <property type="molecule type" value="Genomic_DNA"/>
</dbReference>
<proteinExistence type="predicted"/>
<feature type="chain" id="PRO_5012985850" evidence="1">
    <location>
        <begin position="29"/>
        <end position="315"/>
    </location>
</feature>
<accession>A0A229P1G4</accession>
<keyword evidence="3" id="KW-1185">Reference proteome</keyword>
<dbReference type="AlphaFoldDB" id="A0A229P1G4"/>
<sequence>MIKKGLKHTAASLLVLSVVAGGGGSVFAQEGQPAPPHDQASITAVPASPAVQKINQDYLKLLASGKLAQALTYLNNHIAKVDTWTGSLMVLRFENAQKAAKLHARFNVDKTQKEIDRVLRKSGGDRTYASMLKYVKDGTTRKLLTDARDQGFLVTSAEVLYYPVINYTLYEKWKVSVGADIKLYIEMMAVDTQKPRQLDWALAIPWSELLKRNLDQEKFILSYGGSNRIKQVKQQYEWTREIVFYGDIKTLFDYETKKIDPEALAAYKKAVAAGDTSRSPLLLKLSNFLKALERNDGKLTKDLEKWLAQQVPKAN</sequence>
<evidence type="ECO:0000256" key="1">
    <source>
        <dbReference type="SAM" id="SignalP"/>
    </source>
</evidence>
<organism evidence="2 3">
    <name type="scientific">Paenibacillus herberti</name>
    <dbReference type="NCBI Taxonomy" id="1619309"/>
    <lineage>
        <taxon>Bacteria</taxon>
        <taxon>Bacillati</taxon>
        <taxon>Bacillota</taxon>
        <taxon>Bacilli</taxon>
        <taxon>Bacillales</taxon>
        <taxon>Paenibacillaceae</taxon>
        <taxon>Paenibacillus</taxon>
    </lineage>
</organism>
<name>A0A229P1G4_9BACL</name>
<protein>
    <submittedName>
        <fullName evidence="2">Uncharacterized protein</fullName>
    </submittedName>
</protein>
<comment type="caution">
    <text evidence="2">The sequence shown here is derived from an EMBL/GenBank/DDBJ whole genome shotgun (WGS) entry which is preliminary data.</text>
</comment>
<keyword evidence="1" id="KW-0732">Signal</keyword>
<evidence type="ECO:0000313" key="3">
    <source>
        <dbReference type="Proteomes" id="UP000215145"/>
    </source>
</evidence>
<dbReference type="RefSeq" id="WP_089522841.1">
    <property type="nucleotide sequence ID" value="NZ_NMUQ01000001.1"/>
</dbReference>
<feature type="signal peptide" evidence="1">
    <location>
        <begin position="1"/>
        <end position="28"/>
    </location>
</feature>
<dbReference type="OrthoDB" id="1707591at2"/>
<dbReference type="Proteomes" id="UP000215145">
    <property type="component" value="Unassembled WGS sequence"/>
</dbReference>
<reference evidence="2 3" key="1">
    <citation type="submission" date="2017-07" db="EMBL/GenBank/DDBJ databases">
        <title>Paenibacillus herberti R33 genome sequencing and assembly.</title>
        <authorList>
            <person name="Su W."/>
        </authorList>
    </citation>
    <scope>NUCLEOTIDE SEQUENCE [LARGE SCALE GENOMIC DNA]</scope>
    <source>
        <strain evidence="2 3">R33</strain>
    </source>
</reference>